<dbReference type="AlphaFoldDB" id="A0A1H5VBE9"/>
<dbReference type="Gene3D" id="1.10.357.10">
    <property type="entry name" value="Tetracycline Repressor, domain 2"/>
    <property type="match status" value="1"/>
</dbReference>
<feature type="DNA-binding region" description="H-T-H motif" evidence="2">
    <location>
        <begin position="28"/>
        <end position="47"/>
    </location>
</feature>
<evidence type="ECO:0000313" key="4">
    <source>
        <dbReference type="EMBL" id="SEF84436.1"/>
    </source>
</evidence>
<accession>A0A1H5VBE9</accession>
<protein>
    <submittedName>
        <fullName evidence="4">Transcriptional regulator, TetR family</fullName>
    </submittedName>
</protein>
<sequence length="197" mass="22438">MKDREITEQKILDAVGSMIETDGFESLGINAVAQKAGVSKMLIYRYFGGMDQLIAKYILQHDYWVNTELPLHDISGVGACLKQMFREQIATLRSNMVLKRLHRWELTADNEVVRLLRERRETNGCELVRVVSRLTKSPYAEVAAMATLLSAAISYLTLIEEQNKVYNGIDLCSDEGWQQLATGIDQIIDLWVKNKQQ</sequence>
<evidence type="ECO:0000256" key="2">
    <source>
        <dbReference type="PROSITE-ProRule" id="PRU00335"/>
    </source>
</evidence>
<dbReference type="PROSITE" id="PS50977">
    <property type="entry name" value="HTH_TETR_2"/>
    <property type="match status" value="1"/>
</dbReference>
<dbReference type="EMBL" id="FNUV01000004">
    <property type="protein sequence ID" value="SEF84436.1"/>
    <property type="molecule type" value="Genomic_DNA"/>
</dbReference>
<evidence type="ECO:0000313" key="5">
    <source>
        <dbReference type="Proteomes" id="UP000236735"/>
    </source>
</evidence>
<gene>
    <name evidence="4" type="ORF">SAMN05216354_1852</name>
</gene>
<dbReference type="Pfam" id="PF00440">
    <property type="entry name" value="TetR_N"/>
    <property type="match status" value="1"/>
</dbReference>
<dbReference type="GO" id="GO:0003677">
    <property type="term" value="F:DNA binding"/>
    <property type="evidence" value="ECO:0007669"/>
    <property type="project" value="UniProtKB-UniRule"/>
</dbReference>
<proteinExistence type="predicted"/>
<dbReference type="RefSeq" id="WP_036909548.1">
    <property type="nucleotide sequence ID" value="NZ_FNUV01000004.1"/>
</dbReference>
<evidence type="ECO:0000256" key="1">
    <source>
        <dbReference type="ARBA" id="ARBA00023125"/>
    </source>
</evidence>
<name>A0A1H5VBE9_XYLRU</name>
<dbReference type="InterPro" id="IPR001647">
    <property type="entry name" value="HTH_TetR"/>
</dbReference>
<feature type="domain" description="HTH tetR-type" evidence="3">
    <location>
        <begin position="5"/>
        <end position="65"/>
    </location>
</feature>
<reference evidence="4 5" key="1">
    <citation type="submission" date="2016-10" db="EMBL/GenBank/DDBJ databases">
        <authorList>
            <person name="de Groot N.N."/>
        </authorList>
    </citation>
    <scope>NUCLEOTIDE SEQUENCE [LARGE SCALE GENOMIC DNA]</scope>
    <source>
        <strain evidence="4 5">AR32</strain>
    </source>
</reference>
<dbReference type="PRINTS" id="PR00455">
    <property type="entry name" value="HTHTETR"/>
</dbReference>
<dbReference type="InterPro" id="IPR009057">
    <property type="entry name" value="Homeodomain-like_sf"/>
</dbReference>
<dbReference type="Proteomes" id="UP000236735">
    <property type="component" value="Unassembled WGS sequence"/>
</dbReference>
<organism evidence="4 5">
    <name type="scientific">Xylanibacter ruminicola</name>
    <name type="common">Prevotella ruminicola</name>
    <dbReference type="NCBI Taxonomy" id="839"/>
    <lineage>
        <taxon>Bacteria</taxon>
        <taxon>Pseudomonadati</taxon>
        <taxon>Bacteroidota</taxon>
        <taxon>Bacteroidia</taxon>
        <taxon>Bacteroidales</taxon>
        <taxon>Prevotellaceae</taxon>
        <taxon>Xylanibacter</taxon>
    </lineage>
</organism>
<dbReference type="SUPFAM" id="SSF46689">
    <property type="entry name" value="Homeodomain-like"/>
    <property type="match status" value="1"/>
</dbReference>
<keyword evidence="1 2" id="KW-0238">DNA-binding</keyword>
<evidence type="ECO:0000259" key="3">
    <source>
        <dbReference type="PROSITE" id="PS50977"/>
    </source>
</evidence>